<dbReference type="Proteomes" id="UP001224926">
    <property type="component" value="Chromosome"/>
</dbReference>
<dbReference type="RefSeq" id="WP_136396888.1">
    <property type="nucleotide sequence ID" value="NZ_CP101873.1"/>
</dbReference>
<evidence type="ECO:0000313" key="2">
    <source>
        <dbReference type="EMBL" id="WMT06039.1"/>
    </source>
</evidence>
<sequence length="84" mass="8733">MTSPSTPLSVSTYVEDGARIAAILLVWGAIAAVFAYGIGNVGGPGSLFTAIGPQLGALFALTGLLNAVLYLLYRTVDYWQRVAA</sequence>
<feature type="transmembrane region" description="Helical" evidence="1">
    <location>
        <begin position="20"/>
        <end position="39"/>
    </location>
</feature>
<name>A0AAF0PAQ1_9EURY</name>
<accession>A0AAF0PAQ1</accession>
<keyword evidence="1" id="KW-0472">Membrane</keyword>
<dbReference type="GeneID" id="39862275"/>
<keyword evidence="1" id="KW-0812">Transmembrane</keyword>
<proteinExistence type="predicted"/>
<protein>
    <submittedName>
        <fullName evidence="2">Uncharacterized protein</fullName>
    </submittedName>
</protein>
<dbReference type="AlphaFoldDB" id="A0AAF0PAQ1"/>
<dbReference type="EMBL" id="CP101873">
    <property type="protein sequence ID" value="WMT06039.1"/>
    <property type="molecule type" value="Genomic_DNA"/>
</dbReference>
<feature type="transmembrane region" description="Helical" evidence="1">
    <location>
        <begin position="51"/>
        <end position="73"/>
    </location>
</feature>
<gene>
    <name evidence="2" type="ORF">NP511_11655</name>
</gene>
<keyword evidence="1" id="KW-1133">Transmembrane helix</keyword>
<evidence type="ECO:0000256" key="1">
    <source>
        <dbReference type="SAM" id="Phobius"/>
    </source>
</evidence>
<keyword evidence="3" id="KW-1185">Reference proteome</keyword>
<reference evidence="2 3" key="1">
    <citation type="submission" date="2022-07" db="EMBL/GenBank/DDBJ databases">
        <title>Two temperate virus in Haloterrigena jeotgali A29.</title>
        <authorList>
            <person name="Deng X."/>
        </authorList>
    </citation>
    <scope>NUCLEOTIDE SEQUENCE [LARGE SCALE GENOMIC DNA]</scope>
    <source>
        <strain evidence="2 3">A29</strain>
    </source>
</reference>
<evidence type="ECO:0000313" key="3">
    <source>
        <dbReference type="Proteomes" id="UP001224926"/>
    </source>
</evidence>
<organism evidence="2 3">
    <name type="scientific">Natrinema thermotolerans</name>
    <dbReference type="NCBI Taxonomy" id="121872"/>
    <lineage>
        <taxon>Archaea</taxon>
        <taxon>Methanobacteriati</taxon>
        <taxon>Methanobacteriota</taxon>
        <taxon>Stenosarchaea group</taxon>
        <taxon>Halobacteria</taxon>
        <taxon>Halobacteriales</taxon>
        <taxon>Natrialbaceae</taxon>
        <taxon>Natrinema</taxon>
    </lineage>
</organism>